<dbReference type="GO" id="GO:0005886">
    <property type="term" value="C:plasma membrane"/>
    <property type="evidence" value="ECO:0007669"/>
    <property type="project" value="UniProtKB-SubCell"/>
</dbReference>
<dbReference type="Pfam" id="PF00005">
    <property type="entry name" value="ABC_tran"/>
    <property type="match status" value="2"/>
</dbReference>
<dbReference type="InterPro" id="IPR050107">
    <property type="entry name" value="ABC_carbohydrate_import_ATPase"/>
</dbReference>
<dbReference type="GO" id="GO:0005524">
    <property type="term" value="F:ATP binding"/>
    <property type="evidence" value="ECO:0007669"/>
    <property type="project" value="UniProtKB-KW"/>
</dbReference>
<evidence type="ECO:0000256" key="8">
    <source>
        <dbReference type="ARBA" id="ARBA00022967"/>
    </source>
</evidence>
<dbReference type="SUPFAM" id="SSF52540">
    <property type="entry name" value="P-loop containing nucleoside triphosphate hydrolases"/>
    <property type="match status" value="2"/>
</dbReference>
<keyword evidence="2" id="KW-0813">Transport</keyword>
<dbReference type="AlphaFoldDB" id="A0A2N0Z6X1"/>
<dbReference type="PROSITE" id="PS00211">
    <property type="entry name" value="ABC_TRANSPORTER_1"/>
    <property type="match status" value="1"/>
</dbReference>
<dbReference type="PROSITE" id="PS50893">
    <property type="entry name" value="ABC_TRANSPORTER_2"/>
    <property type="match status" value="2"/>
</dbReference>
<dbReference type="CDD" id="cd03215">
    <property type="entry name" value="ABC_Carb_Monos_II"/>
    <property type="match status" value="1"/>
</dbReference>
<name>A0A2N0Z6X1_9BACI</name>
<dbReference type="FunFam" id="3.40.50.300:FF:000127">
    <property type="entry name" value="Ribose import ATP-binding protein RbsA"/>
    <property type="match status" value="1"/>
</dbReference>
<reference evidence="11 12" key="1">
    <citation type="journal article" date="2003" name="Int. J. Syst. Evol. Microbiol.">
        <title>Bacillus nealsonii sp. nov., isolated from a spacecraft-assembly facility, whose spores are gamma-radiation resistant.</title>
        <authorList>
            <person name="Venkateswaran K."/>
            <person name="Kempf M."/>
            <person name="Chen F."/>
            <person name="Satomi M."/>
            <person name="Nicholson W."/>
            <person name="Kern R."/>
        </authorList>
    </citation>
    <scope>NUCLEOTIDE SEQUENCE [LARGE SCALE GENOMIC DNA]</scope>
    <source>
        <strain evidence="11 12">FO-92</strain>
    </source>
</reference>
<evidence type="ECO:0000256" key="7">
    <source>
        <dbReference type="ARBA" id="ARBA00022840"/>
    </source>
</evidence>
<dbReference type="RefSeq" id="WP_101175366.1">
    <property type="nucleotide sequence ID" value="NZ_PISE01000004.1"/>
</dbReference>
<evidence type="ECO:0000256" key="6">
    <source>
        <dbReference type="ARBA" id="ARBA00022741"/>
    </source>
</evidence>
<protein>
    <submittedName>
        <fullName evidence="11">Lipase</fullName>
    </submittedName>
</protein>
<keyword evidence="4" id="KW-0762">Sugar transport</keyword>
<dbReference type="EMBL" id="PISE01000004">
    <property type="protein sequence ID" value="PKG25261.1"/>
    <property type="molecule type" value="Genomic_DNA"/>
</dbReference>
<dbReference type="SMART" id="SM00382">
    <property type="entry name" value="AAA"/>
    <property type="match status" value="2"/>
</dbReference>
<feature type="domain" description="ABC transporter" evidence="10">
    <location>
        <begin position="6"/>
        <end position="242"/>
    </location>
</feature>
<evidence type="ECO:0000256" key="5">
    <source>
        <dbReference type="ARBA" id="ARBA00022737"/>
    </source>
</evidence>
<evidence type="ECO:0000256" key="1">
    <source>
        <dbReference type="ARBA" id="ARBA00004202"/>
    </source>
</evidence>
<evidence type="ECO:0000313" key="11">
    <source>
        <dbReference type="EMBL" id="PKG25261.1"/>
    </source>
</evidence>
<dbReference type="InterPro" id="IPR003439">
    <property type="entry name" value="ABC_transporter-like_ATP-bd"/>
</dbReference>
<keyword evidence="6" id="KW-0547">Nucleotide-binding</keyword>
<dbReference type="GO" id="GO:0016887">
    <property type="term" value="F:ATP hydrolysis activity"/>
    <property type="evidence" value="ECO:0007669"/>
    <property type="project" value="InterPro"/>
</dbReference>
<keyword evidence="3" id="KW-1003">Cell membrane</keyword>
<proteinExistence type="predicted"/>
<accession>A0A2N0Z6X1</accession>
<evidence type="ECO:0000313" key="12">
    <source>
        <dbReference type="Proteomes" id="UP000233375"/>
    </source>
</evidence>
<gene>
    <name evidence="11" type="ORF">CWS01_01945</name>
</gene>
<evidence type="ECO:0000256" key="9">
    <source>
        <dbReference type="ARBA" id="ARBA00023136"/>
    </source>
</evidence>
<organism evidence="11 12">
    <name type="scientific">Niallia nealsonii</name>
    <dbReference type="NCBI Taxonomy" id="115979"/>
    <lineage>
        <taxon>Bacteria</taxon>
        <taxon>Bacillati</taxon>
        <taxon>Bacillota</taxon>
        <taxon>Bacilli</taxon>
        <taxon>Bacillales</taxon>
        <taxon>Bacillaceae</taxon>
        <taxon>Niallia</taxon>
    </lineage>
</organism>
<evidence type="ECO:0000256" key="2">
    <source>
        <dbReference type="ARBA" id="ARBA00022448"/>
    </source>
</evidence>
<dbReference type="InterPro" id="IPR003593">
    <property type="entry name" value="AAA+_ATPase"/>
</dbReference>
<evidence type="ECO:0000256" key="3">
    <source>
        <dbReference type="ARBA" id="ARBA00022475"/>
    </source>
</evidence>
<dbReference type="OrthoDB" id="9771863at2"/>
<dbReference type="CDD" id="cd03216">
    <property type="entry name" value="ABC_Carb_Monos_I"/>
    <property type="match status" value="1"/>
</dbReference>
<keyword evidence="8" id="KW-1278">Translocase</keyword>
<evidence type="ECO:0000259" key="10">
    <source>
        <dbReference type="PROSITE" id="PS50893"/>
    </source>
</evidence>
<dbReference type="InterPro" id="IPR027417">
    <property type="entry name" value="P-loop_NTPase"/>
</dbReference>
<dbReference type="PANTHER" id="PTHR43790:SF1">
    <property type="entry name" value="XYLOSE IMPORT ATP-BINDING PROTEIN XYLG"/>
    <property type="match status" value="1"/>
</dbReference>
<dbReference type="Gene3D" id="3.40.50.300">
    <property type="entry name" value="P-loop containing nucleotide triphosphate hydrolases"/>
    <property type="match status" value="2"/>
</dbReference>
<keyword evidence="5" id="KW-0677">Repeat</keyword>
<keyword evidence="12" id="KW-1185">Reference proteome</keyword>
<dbReference type="PANTHER" id="PTHR43790">
    <property type="entry name" value="CARBOHYDRATE TRANSPORT ATP-BINDING PROTEIN MG119-RELATED"/>
    <property type="match status" value="1"/>
</dbReference>
<comment type="caution">
    <text evidence="11">The sequence shown here is derived from an EMBL/GenBank/DDBJ whole genome shotgun (WGS) entry which is preliminary data.</text>
</comment>
<feature type="domain" description="ABC transporter" evidence="10">
    <location>
        <begin position="253"/>
        <end position="492"/>
    </location>
</feature>
<dbReference type="Proteomes" id="UP000233375">
    <property type="component" value="Unassembled WGS sequence"/>
</dbReference>
<sequence>MKKPLIKITNLSKSFSGVKALQQVSITINEGEVRCLAGENGCGKSTLIKMISGFYQPDEGSIEINGNSYKNLSPMDAIKEGIQVIYQDFSIFPNLTVAENIALNVQLAQNKRVINWKYVYKVAEEAINKVGINIDLSAKVETLSVADKQLVAISRAILQNAKLIIMDEPTTALTQKEVKSLFSIINELKKEGISILFVSHKLDEVYEICDKITILRNGKNVKDGDIQEIERRKLVEYMTGREIEDNFYQPSIQKDKALLKVDRLSKENGFNDISFELYPGEIMGITGLLGSGRTELAKSLFGLLPVDSGSIFIEEKQVKIKNVHDAIKHQIGYVPEDRLTEGLFLSQSIGKNIVVSVIDRILKKSKLVDNKKMNHEMDKWITDLTIKTPSHKLPVQVLSGGNQQRVVLAKWLATNPKILILNGPTVGVDIGSKAEIHRIIREFAGRGVGVIVISDDISEVIHNCNRILVMKKGKIVNEFQNTAITEQELGQQLSS</sequence>
<keyword evidence="7" id="KW-0067">ATP-binding</keyword>
<keyword evidence="9" id="KW-0472">Membrane</keyword>
<evidence type="ECO:0000256" key="4">
    <source>
        <dbReference type="ARBA" id="ARBA00022597"/>
    </source>
</evidence>
<comment type="subcellular location">
    <subcellularLocation>
        <location evidence="1">Cell membrane</location>
        <topology evidence="1">Peripheral membrane protein</topology>
    </subcellularLocation>
</comment>
<dbReference type="InterPro" id="IPR017871">
    <property type="entry name" value="ABC_transporter-like_CS"/>
</dbReference>